<dbReference type="EMBL" id="OD567445">
    <property type="protein sequence ID" value="CAD7445656.1"/>
    <property type="molecule type" value="Genomic_DNA"/>
</dbReference>
<proteinExistence type="predicted"/>
<dbReference type="AlphaFoldDB" id="A0A7R9F2S6"/>
<gene>
    <name evidence="1" type="ORF">TBIB3V08_LOCUS8006</name>
</gene>
<sequence>MGLHLSRLVWVPRQTASSVGHNRTEKSPSPRLVWVPRQTAPSTLPPGDVIIREIEAVCYRRGLSQLEKTAYWSREGRWKNIVSGRGQSPGLAASFRGLGFNARPATVGSFVVSPPAVCLCPINVGLESVRMLQAGILKFGNTAMRPVTNTAAFSIADLVQFETVRNTWAAAARAVDSRTQAAATCKKIIPLLSTCISPLRRPRRLEGKPRHLSTTHQCYTRQLKKELYDIELNQMKALDGIRIHRIFTKDLTVPIILDPLTQEQRSKLEAILARDL</sequence>
<organism evidence="1">
    <name type="scientific">Timema bartmani</name>
    <dbReference type="NCBI Taxonomy" id="61472"/>
    <lineage>
        <taxon>Eukaryota</taxon>
        <taxon>Metazoa</taxon>
        <taxon>Ecdysozoa</taxon>
        <taxon>Arthropoda</taxon>
        <taxon>Hexapoda</taxon>
        <taxon>Insecta</taxon>
        <taxon>Pterygota</taxon>
        <taxon>Neoptera</taxon>
        <taxon>Polyneoptera</taxon>
        <taxon>Phasmatodea</taxon>
        <taxon>Timematodea</taxon>
        <taxon>Timematoidea</taxon>
        <taxon>Timematidae</taxon>
        <taxon>Timema</taxon>
    </lineage>
</organism>
<reference evidence="1" key="1">
    <citation type="submission" date="2020-11" db="EMBL/GenBank/DDBJ databases">
        <authorList>
            <person name="Tran Van P."/>
        </authorList>
    </citation>
    <scope>NUCLEOTIDE SEQUENCE</scope>
</reference>
<name>A0A7R9F2S6_9NEOP</name>
<evidence type="ECO:0000313" key="1">
    <source>
        <dbReference type="EMBL" id="CAD7445656.1"/>
    </source>
</evidence>
<protein>
    <submittedName>
        <fullName evidence="1">Uncharacterized protein</fullName>
    </submittedName>
</protein>
<accession>A0A7R9F2S6</accession>